<comment type="caution">
    <text evidence="4">The sequence shown here is derived from an EMBL/GenBank/DDBJ whole genome shotgun (WGS) entry which is preliminary data.</text>
</comment>
<organism evidence="4 5">
    <name type="scientific">Methyloversatilis universalis (strain ATCC BAA-1314 / DSM 25237 / JCM 13912 / CCUG 52030 / FAM5)</name>
    <dbReference type="NCBI Taxonomy" id="1000565"/>
    <lineage>
        <taxon>Bacteria</taxon>
        <taxon>Pseudomonadati</taxon>
        <taxon>Pseudomonadota</taxon>
        <taxon>Betaproteobacteria</taxon>
        <taxon>Nitrosomonadales</taxon>
        <taxon>Sterolibacteriaceae</taxon>
        <taxon>Methyloversatilis</taxon>
    </lineage>
</organism>
<dbReference type="SUPFAM" id="SSF55729">
    <property type="entry name" value="Acyl-CoA N-acyltransferases (Nat)"/>
    <property type="match status" value="1"/>
</dbReference>
<evidence type="ECO:0000313" key="5">
    <source>
        <dbReference type="Proteomes" id="UP000005019"/>
    </source>
</evidence>
<feature type="domain" description="N-acetyltransferase" evidence="3">
    <location>
        <begin position="14"/>
        <end position="158"/>
    </location>
</feature>
<gene>
    <name evidence="4" type="ORF">METUNv1_01797</name>
</gene>
<sequence>MGEEKAMHAVGQTLSIRRAVDEDIEWLLEMYTSLDFSPEPSMPLADARARFRRIDESVGYRVYVAECDGVRVGTFALILIDGLAHGGRPHALVEDVVVAPGHRGRGVGQSMMRFAMDRCAEAKCYKLALSSHLRREKAHQFYEVLGFERHGYSFMVTF</sequence>
<dbReference type="Proteomes" id="UP000005019">
    <property type="component" value="Unassembled WGS sequence"/>
</dbReference>
<dbReference type="InterPro" id="IPR016181">
    <property type="entry name" value="Acyl_CoA_acyltransferase"/>
</dbReference>
<keyword evidence="1 4" id="KW-0808">Transferase</keyword>
<dbReference type="STRING" id="1000565.METUNv1_01797"/>
<dbReference type="AlphaFoldDB" id="F5RBJ7"/>
<dbReference type="CDD" id="cd04301">
    <property type="entry name" value="NAT_SF"/>
    <property type="match status" value="1"/>
</dbReference>
<dbReference type="eggNOG" id="COG0456">
    <property type="taxonomic scope" value="Bacteria"/>
</dbReference>
<dbReference type="PANTHER" id="PTHR43877:SF1">
    <property type="entry name" value="ACETYLTRANSFERASE"/>
    <property type="match status" value="1"/>
</dbReference>
<dbReference type="PANTHER" id="PTHR43877">
    <property type="entry name" value="AMINOALKYLPHOSPHONATE N-ACETYLTRANSFERASE-RELATED-RELATED"/>
    <property type="match status" value="1"/>
</dbReference>
<dbReference type="OrthoDB" id="9789603at2"/>
<evidence type="ECO:0000256" key="2">
    <source>
        <dbReference type="ARBA" id="ARBA00023315"/>
    </source>
</evidence>
<reference evidence="4 5" key="1">
    <citation type="journal article" date="2011" name="J. Bacteriol.">
        <title>Genome sequence of Methyloversatilis universalis FAM5T, a methylotrophic representative of the order Rhodocyclales.</title>
        <authorList>
            <person name="Kittichotirat W."/>
            <person name="Good N.M."/>
            <person name="Hall R."/>
            <person name="Bringel F."/>
            <person name="Lajus A."/>
            <person name="Medigue C."/>
            <person name="Smalley N.E."/>
            <person name="Beck D."/>
            <person name="Bumgarner R."/>
            <person name="Vuilleumier S."/>
            <person name="Kalyuzhnaya M.G."/>
        </authorList>
    </citation>
    <scope>NUCLEOTIDE SEQUENCE [LARGE SCALE GENOMIC DNA]</scope>
    <source>
        <strain evidence="5">ATCC BAA-1314 / JCM 13912 / FAM5</strain>
    </source>
</reference>
<dbReference type="EMBL" id="AFHG01000044">
    <property type="protein sequence ID" value="EGK72019.1"/>
    <property type="molecule type" value="Genomic_DNA"/>
</dbReference>
<dbReference type="PROSITE" id="PS51186">
    <property type="entry name" value="GNAT"/>
    <property type="match status" value="1"/>
</dbReference>
<protein>
    <submittedName>
        <fullName evidence="4">Acetyltransferase</fullName>
    </submittedName>
</protein>
<dbReference type="InterPro" id="IPR000182">
    <property type="entry name" value="GNAT_dom"/>
</dbReference>
<dbReference type="Gene3D" id="3.40.630.30">
    <property type="match status" value="1"/>
</dbReference>
<dbReference type="InterPro" id="IPR050832">
    <property type="entry name" value="Bact_Acetyltransf"/>
</dbReference>
<keyword evidence="2" id="KW-0012">Acyltransferase</keyword>
<keyword evidence="5" id="KW-1185">Reference proteome</keyword>
<accession>F5RBJ7</accession>
<dbReference type="GO" id="GO:0016747">
    <property type="term" value="F:acyltransferase activity, transferring groups other than amino-acyl groups"/>
    <property type="evidence" value="ECO:0007669"/>
    <property type="project" value="InterPro"/>
</dbReference>
<name>F5RBJ7_METUF</name>
<evidence type="ECO:0000313" key="4">
    <source>
        <dbReference type="EMBL" id="EGK72019.1"/>
    </source>
</evidence>
<dbReference type="Pfam" id="PF00583">
    <property type="entry name" value="Acetyltransf_1"/>
    <property type="match status" value="1"/>
</dbReference>
<evidence type="ECO:0000259" key="3">
    <source>
        <dbReference type="PROSITE" id="PS51186"/>
    </source>
</evidence>
<proteinExistence type="predicted"/>
<evidence type="ECO:0000256" key="1">
    <source>
        <dbReference type="ARBA" id="ARBA00022679"/>
    </source>
</evidence>